<feature type="domain" description="Type II secretion system protein GspF" evidence="9">
    <location>
        <begin position="281"/>
        <end position="403"/>
    </location>
</feature>
<keyword evidence="6 8" id="KW-1133">Transmembrane helix</keyword>
<evidence type="ECO:0000259" key="9">
    <source>
        <dbReference type="Pfam" id="PF00482"/>
    </source>
</evidence>
<evidence type="ECO:0000313" key="10">
    <source>
        <dbReference type="EMBL" id="EXI78582.1"/>
    </source>
</evidence>
<feature type="transmembrane region" description="Helical" evidence="8">
    <location>
        <begin position="230"/>
        <end position="249"/>
    </location>
</feature>
<dbReference type="GO" id="GO:0015628">
    <property type="term" value="P:protein secretion by the type II secretion system"/>
    <property type="evidence" value="ECO:0007669"/>
    <property type="project" value="TreeGrafter"/>
</dbReference>
<feature type="domain" description="Type II secretion system protein GspF" evidence="9">
    <location>
        <begin position="77"/>
        <end position="200"/>
    </location>
</feature>
<gene>
    <name evidence="10" type="primary">epsF_3</name>
    <name evidence="10" type="ORF">AW10_02934</name>
</gene>
<dbReference type="Proteomes" id="UP000021816">
    <property type="component" value="Unassembled WGS sequence"/>
</dbReference>
<feature type="transmembrane region" description="Helical" evidence="8">
    <location>
        <begin position="176"/>
        <end position="199"/>
    </location>
</feature>
<feature type="transmembrane region" description="Helical" evidence="8">
    <location>
        <begin position="384"/>
        <end position="404"/>
    </location>
</feature>
<accession>A0A011PNJ6</accession>
<evidence type="ECO:0000256" key="1">
    <source>
        <dbReference type="ARBA" id="ARBA00004429"/>
    </source>
</evidence>
<keyword evidence="5 8" id="KW-0812">Transmembrane</keyword>
<dbReference type="AlphaFoldDB" id="A0A011PNJ6"/>
<evidence type="ECO:0000256" key="3">
    <source>
        <dbReference type="ARBA" id="ARBA00022475"/>
    </source>
</evidence>
<keyword evidence="7 8" id="KW-0472">Membrane</keyword>
<evidence type="ECO:0000256" key="2">
    <source>
        <dbReference type="ARBA" id="ARBA00005745"/>
    </source>
</evidence>
<dbReference type="STRING" id="1454003.AW10_02934"/>
<reference evidence="10 11" key="1">
    <citation type="submission" date="2014-02" db="EMBL/GenBank/DDBJ databases">
        <title>Expanding our view of genomic diversity in Candidatus Accumulibacter clades.</title>
        <authorList>
            <person name="Skennerton C.T."/>
            <person name="Barr J.J."/>
            <person name="Slater F.R."/>
            <person name="Bond P.L."/>
            <person name="Tyson G.W."/>
        </authorList>
    </citation>
    <scope>NUCLEOTIDE SEQUENCE [LARGE SCALE GENOMIC DNA]</scope>
    <source>
        <strain evidence="11">BA-92</strain>
    </source>
</reference>
<keyword evidence="4" id="KW-0997">Cell inner membrane</keyword>
<dbReference type="InterPro" id="IPR003004">
    <property type="entry name" value="GspF/PilC"/>
</dbReference>
<dbReference type="PANTHER" id="PTHR30012:SF7">
    <property type="entry name" value="PROTEIN TRANSPORT PROTEIN HOFC HOMOLOG"/>
    <property type="match status" value="1"/>
</dbReference>
<evidence type="ECO:0000256" key="6">
    <source>
        <dbReference type="ARBA" id="ARBA00022989"/>
    </source>
</evidence>
<comment type="caution">
    <text evidence="10">The sequence shown here is derived from an EMBL/GenBank/DDBJ whole genome shotgun (WGS) entry which is preliminary data.</text>
</comment>
<keyword evidence="3" id="KW-1003">Cell membrane</keyword>
<dbReference type="InterPro" id="IPR018076">
    <property type="entry name" value="T2SS_GspF_dom"/>
</dbReference>
<name>A0A011PNJ6_9PROT</name>
<evidence type="ECO:0000256" key="4">
    <source>
        <dbReference type="ARBA" id="ARBA00022519"/>
    </source>
</evidence>
<dbReference type="EMBL" id="JEMX01000067">
    <property type="protein sequence ID" value="EXI78582.1"/>
    <property type="molecule type" value="Genomic_DNA"/>
</dbReference>
<organism evidence="10 11">
    <name type="scientific">Candidatus Accumulibacter appositus</name>
    <dbReference type="NCBI Taxonomy" id="1454003"/>
    <lineage>
        <taxon>Bacteria</taxon>
        <taxon>Pseudomonadati</taxon>
        <taxon>Pseudomonadota</taxon>
        <taxon>Betaproteobacteria</taxon>
        <taxon>Candidatus Accumulibacter</taxon>
    </lineage>
</organism>
<dbReference type="PANTHER" id="PTHR30012">
    <property type="entry name" value="GENERAL SECRETION PATHWAY PROTEIN"/>
    <property type="match status" value="1"/>
</dbReference>
<dbReference type="GO" id="GO:0005886">
    <property type="term" value="C:plasma membrane"/>
    <property type="evidence" value="ECO:0007669"/>
    <property type="project" value="UniProtKB-SubCell"/>
</dbReference>
<sequence length="412" mass="45255">MATAAKRTRKAEAEVKEFTFLWEGKNKAGKVVRGELRANSQNVVRATLRRQGILVSKVSKQRFKGGRQVTEKDITLFTRQLATMMKAGVPLLQTFEIVGRGHDNPAVGKLLLDIKSDVETGSSLSQAFRKYPLFFDQLYCNLVAAGEQAGILETLLDRLANYKEKMLAIKSKIKAALFYPVAIIVVAFVITAVIMIFVIPAFKEVFKSFGADLPTPTLVVIAISDFFIEYWWAIFGGIGAAIYAFFYTWKRSEKMQMAFDRLFLRLPIFGDIIRKSVIARWTRTLSTMFAAGVPLVESLESVGGAAGNYVYKIGTRQIQGEVSTGTSLTSAMQNSALFPNMVNQMVAIGEESGALDSMLGKVADFFEAEVDDAVEALSSLMEPIIMVVLGVLIGGMVIAMYLPIFKLGAVVG</sequence>
<evidence type="ECO:0000256" key="5">
    <source>
        <dbReference type="ARBA" id="ARBA00022692"/>
    </source>
</evidence>
<comment type="subcellular location">
    <subcellularLocation>
        <location evidence="1">Cell inner membrane</location>
        <topology evidence="1">Multi-pass membrane protein</topology>
    </subcellularLocation>
</comment>
<proteinExistence type="inferred from homology"/>
<evidence type="ECO:0000313" key="11">
    <source>
        <dbReference type="Proteomes" id="UP000021816"/>
    </source>
</evidence>
<evidence type="ECO:0000256" key="8">
    <source>
        <dbReference type="SAM" id="Phobius"/>
    </source>
</evidence>
<dbReference type="Gene3D" id="1.20.81.30">
    <property type="entry name" value="Type II secretion system (T2SS), domain F"/>
    <property type="match status" value="2"/>
</dbReference>
<dbReference type="PATRIC" id="fig|1454003.3.peg.2993"/>
<dbReference type="Pfam" id="PF00482">
    <property type="entry name" value="T2SSF"/>
    <property type="match status" value="2"/>
</dbReference>
<protein>
    <submittedName>
        <fullName evidence="10">General secretion pathway protein F</fullName>
    </submittedName>
</protein>
<comment type="similarity">
    <text evidence="2">Belongs to the GSP F family.</text>
</comment>
<dbReference type="InterPro" id="IPR042094">
    <property type="entry name" value="T2SS_GspF_sf"/>
</dbReference>
<dbReference type="PRINTS" id="PR00812">
    <property type="entry name" value="BCTERIALGSPF"/>
</dbReference>
<evidence type="ECO:0000256" key="7">
    <source>
        <dbReference type="ARBA" id="ARBA00023136"/>
    </source>
</evidence>
<dbReference type="FunFam" id="1.20.81.30:FF:000001">
    <property type="entry name" value="Type II secretion system protein F"/>
    <property type="match status" value="2"/>
</dbReference>